<sequence length="602" mass="71753">MDKFGLRPVSRQKGFSQSIGNNQSQVISPASSNIFRIKNVTTPYDSTLQVSGQQIKSDSTIFDHHNNQNLNYMLHMIDICSPEQQITTFIKGEISMIQQEINEYDKDAKIRNNSQKQEFNKGHVNIFKRWLLQNSRPILKYQDVMSQEFLKFINPDILTEQMKVESKEQCIQKLYRIVQGLDLFLLKLTEYLTITFIKYEDFISKNLPLESQLQNRVNNLIKGTQIFPSSISFIHQDRFNQLQKHCQSKMQEQLQNKIQHNKNSGIPFNINNDCPKSEIKTTADLVKYLESLKPNTLLNSDYMKQIKNILGHIEQISQQIQEEKTQKYQASHQQFKVQIDQLEKQVTFLQNDNEKIKLNNQKQLEDQEAKHIKEVEIMQNDIQQQIQLQIQEKVNSLNQKIKDQETQMNKLQAQYYDMLHKKQDKSIQNQNNLKEIKEVNKENQQNQQNHHEHHEDQQKAINLIDELKLEYTKLIENLRKESADFKQKYTDMKINCETTYQELLNVKQLLMQAQKEKEEIQFKFSQKFMSKQEFTDTFEQALKEEFKRMKKSFEDRIERLNQDIITLKRDKHKSINDMKQQLDREIETKNLLMKKLSIYLKF</sequence>
<dbReference type="RefSeq" id="XP_001030755.2">
    <property type="nucleotide sequence ID" value="XM_001030755.2"/>
</dbReference>
<dbReference type="HOGENOM" id="CLU_497413_0_0_1"/>
<keyword evidence="1" id="KW-0175">Coiled coil</keyword>
<dbReference type="InParanoid" id="Q22CU6"/>
<organism evidence="3 4">
    <name type="scientific">Tetrahymena thermophila (strain SB210)</name>
    <dbReference type="NCBI Taxonomy" id="312017"/>
    <lineage>
        <taxon>Eukaryota</taxon>
        <taxon>Sar</taxon>
        <taxon>Alveolata</taxon>
        <taxon>Ciliophora</taxon>
        <taxon>Intramacronucleata</taxon>
        <taxon>Oligohymenophorea</taxon>
        <taxon>Hymenostomatida</taxon>
        <taxon>Tetrahymenina</taxon>
        <taxon>Tetrahymenidae</taxon>
        <taxon>Tetrahymena</taxon>
    </lineage>
</organism>
<keyword evidence="4" id="KW-1185">Reference proteome</keyword>
<reference evidence="4" key="1">
    <citation type="journal article" date="2006" name="PLoS Biol.">
        <title>Macronuclear genome sequence of the ciliate Tetrahymena thermophila, a model eukaryote.</title>
        <authorList>
            <person name="Eisen J.A."/>
            <person name="Coyne R.S."/>
            <person name="Wu M."/>
            <person name="Wu D."/>
            <person name="Thiagarajan M."/>
            <person name="Wortman J.R."/>
            <person name="Badger J.H."/>
            <person name="Ren Q."/>
            <person name="Amedeo P."/>
            <person name="Jones K.M."/>
            <person name="Tallon L.J."/>
            <person name="Delcher A.L."/>
            <person name="Salzberg S.L."/>
            <person name="Silva J.C."/>
            <person name="Haas B.J."/>
            <person name="Majoros W.H."/>
            <person name="Farzad M."/>
            <person name="Carlton J.M."/>
            <person name="Smith R.K. Jr."/>
            <person name="Garg J."/>
            <person name="Pearlman R.E."/>
            <person name="Karrer K.M."/>
            <person name="Sun L."/>
            <person name="Manning G."/>
            <person name="Elde N.C."/>
            <person name="Turkewitz A.P."/>
            <person name="Asai D.J."/>
            <person name="Wilkes D.E."/>
            <person name="Wang Y."/>
            <person name="Cai H."/>
            <person name="Collins K."/>
            <person name="Stewart B.A."/>
            <person name="Lee S.R."/>
            <person name="Wilamowska K."/>
            <person name="Weinberg Z."/>
            <person name="Ruzzo W.L."/>
            <person name="Wloga D."/>
            <person name="Gaertig J."/>
            <person name="Frankel J."/>
            <person name="Tsao C.-C."/>
            <person name="Gorovsky M.A."/>
            <person name="Keeling P.J."/>
            <person name="Waller R.F."/>
            <person name="Patron N.J."/>
            <person name="Cherry J.M."/>
            <person name="Stover N.A."/>
            <person name="Krieger C.J."/>
            <person name="del Toro C."/>
            <person name="Ryder H.F."/>
            <person name="Williamson S.C."/>
            <person name="Barbeau R.A."/>
            <person name="Hamilton E.P."/>
            <person name="Orias E."/>
        </authorList>
    </citation>
    <scope>NUCLEOTIDE SEQUENCE [LARGE SCALE GENOMIC DNA]</scope>
    <source>
        <strain evidence="4">SB210</strain>
    </source>
</reference>
<evidence type="ECO:0000313" key="4">
    <source>
        <dbReference type="Proteomes" id="UP000009168"/>
    </source>
</evidence>
<feature type="coiled-coil region" evidence="1">
    <location>
        <begin position="325"/>
        <end position="595"/>
    </location>
</feature>
<protein>
    <submittedName>
        <fullName evidence="3">Uncharacterized protein</fullName>
    </submittedName>
</protein>
<dbReference type="EMBL" id="GG662478">
    <property type="protein sequence ID" value="EAR83092.2"/>
    <property type="molecule type" value="Genomic_DNA"/>
</dbReference>
<dbReference type="KEGG" id="tet:TTHERM_01015950"/>
<accession>Q22CU6</accession>
<proteinExistence type="predicted"/>
<evidence type="ECO:0000256" key="2">
    <source>
        <dbReference type="SAM" id="MobiDB-lite"/>
    </source>
</evidence>
<dbReference type="GeneID" id="7835585"/>
<evidence type="ECO:0000313" key="3">
    <source>
        <dbReference type="EMBL" id="EAR83092.2"/>
    </source>
</evidence>
<dbReference type="AlphaFoldDB" id="Q22CU6"/>
<name>Q22CU6_TETTS</name>
<gene>
    <name evidence="3" type="ORF">TTHERM_01015950</name>
</gene>
<dbReference type="Proteomes" id="UP000009168">
    <property type="component" value="Unassembled WGS sequence"/>
</dbReference>
<evidence type="ECO:0000256" key="1">
    <source>
        <dbReference type="SAM" id="Coils"/>
    </source>
</evidence>
<feature type="compositionally biased region" description="Polar residues" evidence="2">
    <location>
        <begin position="13"/>
        <end position="23"/>
    </location>
</feature>
<feature type="region of interest" description="Disordered" evidence="2">
    <location>
        <begin position="1"/>
        <end position="23"/>
    </location>
</feature>